<evidence type="ECO:0000256" key="6">
    <source>
        <dbReference type="SAM" id="Phobius"/>
    </source>
</evidence>
<dbReference type="Proteomes" id="UP000015100">
    <property type="component" value="Unassembled WGS sequence"/>
</dbReference>
<evidence type="ECO:0000256" key="3">
    <source>
        <dbReference type="ARBA" id="ARBA00022692"/>
    </source>
</evidence>
<dbReference type="OrthoDB" id="5153376at2759"/>
<feature type="transmembrane region" description="Helical" evidence="6">
    <location>
        <begin position="93"/>
        <end position="113"/>
    </location>
</feature>
<comment type="subcellular location">
    <subcellularLocation>
        <location evidence="1">Membrane</location>
        <topology evidence="1">Multi-pass membrane protein</topology>
    </subcellularLocation>
</comment>
<dbReference type="PANTHER" id="PTHR48022:SF83">
    <property type="entry name" value="MAJOR FACILITATOR SUPERFAMILY (MFS) PROFILE DOMAIN-CONTAINING PROTEIN"/>
    <property type="match status" value="1"/>
</dbReference>
<dbReference type="HOGENOM" id="CLU_1981531_0_0_1"/>
<gene>
    <name evidence="8" type="ORF">H072_8253</name>
</gene>
<dbReference type="OMA" id="TAIFMED"/>
<dbReference type="SUPFAM" id="SSF103473">
    <property type="entry name" value="MFS general substrate transporter"/>
    <property type="match status" value="1"/>
</dbReference>
<feature type="transmembrane region" description="Helical" evidence="6">
    <location>
        <begin position="43"/>
        <end position="62"/>
    </location>
</feature>
<dbReference type="PANTHER" id="PTHR48022">
    <property type="entry name" value="PLASTIDIC GLUCOSE TRANSPORTER 4"/>
    <property type="match status" value="1"/>
</dbReference>
<dbReference type="GO" id="GO:0016020">
    <property type="term" value="C:membrane"/>
    <property type="evidence" value="ECO:0007669"/>
    <property type="project" value="UniProtKB-SubCell"/>
</dbReference>
<sequence>MEGYDLVLIFSFFAQPSFSQKYGNYIQESDSYQISAAWQSGIGNAINVGTIIGAFANGYFTYKFGYHKVLLVSLACMVDLIFIPFFAPNLTVLLIGEFLCGIPWGVSLPWLLFTPPRCVHWLFVDI</sequence>
<dbReference type="STRING" id="1284197.S8BS34"/>
<comment type="similarity">
    <text evidence="2">Belongs to the major facilitator superfamily. Sugar transporter (TC 2.A.1.1) family.</text>
</comment>
<dbReference type="GO" id="GO:0005351">
    <property type="term" value="F:carbohydrate:proton symporter activity"/>
    <property type="evidence" value="ECO:0007669"/>
    <property type="project" value="TreeGrafter"/>
</dbReference>
<protein>
    <recommendedName>
        <fullName evidence="7">Major facilitator superfamily (MFS) profile domain-containing protein</fullName>
    </recommendedName>
</protein>
<evidence type="ECO:0000256" key="5">
    <source>
        <dbReference type="ARBA" id="ARBA00023136"/>
    </source>
</evidence>
<reference evidence="9" key="2">
    <citation type="submission" date="2013-04" db="EMBL/GenBank/DDBJ databases">
        <title>Genomic mechanisms accounting for the adaptation to parasitism in nematode-trapping fungi.</title>
        <authorList>
            <person name="Ahren D.G."/>
        </authorList>
    </citation>
    <scope>NUCLEOTIDE SEQUENCE [LARGE SCALE GENOMIC DNA]</scope>
    <source>
        <strain evidence="9">CBS 200.50</strain>
    </source>
</reference>
<evidence type="ECO:0000256" key="4">
    <source>
        <dbReference type="ARBA" id="ARBA00022989"/>
    </source>
</evidence>
<keyword evidence="9" id="KW-1185">Reference proteome</keyword>
<dbReference type="InterPro" id="IPR050360">
    <property type="entry name" value="MFS_Sugar_Transporters"/>
</dbReference>
<keyword evidence="3 6" id="KW-0812">Transmembrane</keyword>
<dbReference type="AlphaFoldDB" id="S8BS34"/>
<evidence type="ECO:0000313" key="8">
    <source>
        <dbReference type="EMBL" id="EPS38032.1"/>
    </source>
</evidence>
<comment type="caution">
    <text evidence="8">The sequence shown here is derived from an EMBL/GenBank/DDBJ whole genome shotgun (WGS) entry which is preliminary data.</text>
</comment>
<dbReference type="InterPro" id="IPR005828">
    <property type="entry name" value="MFS_sugar_transport-like"/>
</dbReference>
<dbReference type="PROSITE" id="PS50850">
    <property type="entry name" value="MFS"/>
    <property type="match status" value="1"/>
</dbReference>
<dbReference type="Pfam" id="PF00083">
    <property type="entry name" value="Sugar_tr"/>
    <property type="match status" value="1"/>
</dbReference>
<proteinExistence type="inferred from homology"/>
<feature type="transmembrane region" description="Helical" evidence="6">
    <location>
        <begin position="69"/>
        <end position="87"/>
    </location>
</feature>
<dbReference type="InterPro" id="IPR036259">
    <property type="entry name" value="MFS_trans_sf"/>
</dbReference>
<evidence type="ECO:0000313" key="9">
    <source>
        <dbReference type="Proteomes" id="UP000015100"/>
    </source>
</evidence>
<dbReference type="Gene3D" id="1.20.1250.20">
    <property type="entry name" value="MFS general substrate transporter like domains"/>
    <property type="match status" value="1"/>
</dbReference>
<organism evidence="8 9">
    <name type="scientific">Dactylellina haptotyla (strain CBS 200.50)</name>
    <name type="common">Nematode-trapping fungus</name>
    <name type="synonym">Monacrosporium haptotylum</name>
    <dbReference type="NCBI Taxonomy" id="1284197"/>
    <lineage>
        <taxon>Eukaryota</taxon>
        <taxon>Fungi</taxon>
        <taxon>Dikarya</taxon>
        <taxon>Ascomycota</taxon>
        <taxon>Pezizomycotina</taxon>
        <taxon>Orbiliomycetes</taxon>
        <taxon>Orbiliales</taxon>
        <taxon>Orbiliaceae</taxon>
        <taxon>Dactylellina</taxon>
    </lineage>
</organism>
<dbReference type="EMBL" id="AQGS01000592">
    <property type="protein sequence ID" value="EPS38032.1"/>
    <property type="molecule type" value="Genomic_DNA"/>
</dbReference>
<dbReference type="InterPro" id="IPR020846">
    <property type="entry name" value="MFS_dom"/>
</dbReference>
<reference evidence="8 9" key="1">
    <citation type="journal article" date="2013" name="PLoS Genet.">
        <title>Genomic mechanisms accounting for the adaptation to parasitism in nematode-trapping fungi.</title>
        <authorList>
            <person name="Meerupati T."/>
            <person name="Andersson K.M."/>
            <person name="Friman E."/>
            <person name="Kumar D."/>
            <person name="Tunlid A."/>
            <person name="Ahren D."/>
        </authorList>
    </citation>
    <scope>NUCLEOTIDE SEQUENCE [LARGE SCALE GENOMIC DNA]</scope>
    <source>
        <strain evidence="8 9">CBS 200.50</strain>
    </source>
</reference>
<evidence type="ECO:0000256" key="2">
    <source>
        <dbReference type="ARBA" id="ARBA00010992"/>
    </source>
</evidence>
<accession>S8BS34</accession>
<keyword evidence="5 6" id="KW-0472">Membrane</keyword>
<keyword evidence="4 6" id="KW-1133">Transmembrane helix</keyword>
<name>S8BS34_DACHA</name>
<dbReference type="eggNOG" id="KOG0254">
    <property type="taxonomic scope" value="Eukaryota"/>
</dbReference>
<evidence type="ECO:0000256" key="1">
    <source>
        <dbReference type="ARBA" id="ARBA00004141"/>
    </source>
</evidence>
<evidence type="ECO:0000259" key="7">
    <source>
        <dbReference type="PROSITE" id="PS50850"/>
    </source>
</evidence>
<feature type="domain" description="Major facilitator superfamily (MFS) profile" evidence="7">
    <location>
        <begin position="1"/>
        <end position="126"/>
    </location>
</feature>